<organism evidence="5 6">
    <name type="scientific">Paludibaculum fermentans</name>
    <dbReference type="NCBI Taxonomy" id="1473598"/>
    <lineage>
        <taxon>Bacteria</taxon>
        <taxon>Pseudomonadati</taxon>
        <taxon>Acidobacteriota</taxon>
        <taxon>Terriglobia</taxon>
        <taxon>Bryobacterales</taxon>
        <taxon>Bryobacteraceae</taxon>
        <taxon>Paludibaculum</taxon>
    </lineage>
</organism>
<protein>
    <recommendedName>
        <fullName evidence="3">Carboxylic ester hydrolase</fullName>
        <ecNumber evidence="3">3.1.1.-</ecNumber>
    </recommendedName>
</protein>
<evidence type="ECO:0000313" key="5">
    <source>
        <dbReference type="EMBL" id="QOY88145.1"/>
    </source>
</evidence>
<feature type="chain" id="PRO_5033108829" description="Carboxylic ester hydrolase" evidence="3">
    <location>
        <begin position="25"/>
        <end position="523"/>
    </location>
</feature>
<dbReference type="PROSITE" id="PS00941">
    <property type="entry name" value="CARBOXYLESTERASE_B_2"/>
    <property type="match status" value="1"/>
</dbReference>
<feature type="domain" description="Carboxylesterase type B" evidence="4">
    <location>
        <begin position="388"/>
        <end position="510"/>
    </location>
</feature>
<keyword evidence="2 3" id="KW-0378">Hydrolase</keyword>
<evidence type="ECO:0000259" key="4">
    <source>
        <dbReference type="Pfam" id="PF00135"/>
    </source>
</evidence>
<dbReference type="EMBL" id="CP063849">
    <property type="protein sequence ID" value="QOY88145.1"/>
    <property type="molecule type" value="Genomic_DNA"/>
</dbReference>
<dbReference type="InterPro" id="IPR019819">
    <property type="entry name" value="Carboxylesterase_B_CS"/>
</dbReference>
<dbReference type="PROSITE" id="PS00122">
    <property type="entry name" value="CARBOXYLESTERASE_B_1"/>
    <property type="match status" value="1"/>
</dbReference>
<name>A0A7S7NQV2_PALFE</name>
<gene>
    <name evidence="5" type="ORF">IRI77_36325</name>
</gene>
<keyword evidence="6" id="KW-1185">Reference proteome</keyword>
<dbReference type="Gene3D" id="3.40.50.1820">
    <property type="entry name" value="alpha/beta hydrolase"/>
    <property type="match status" value="1"/>
</dbReference>
<dbReference type="EC" id="3.1.1.-" evidence="3"/>
<evidence type="ECO:0000256" key="3">
    <source>
        <dbReference type="RuleBase" id="RU361235"/>
    </source>
</evidence>
<dbReference type="PANTHER" id="PTHR11559">
    <property type="entry name" value="CARBOXYLESTERASE"/>
    <property type="match status" value="1"/>
</dbReference>
<dbReference type="Pfam" id="PF00135">
    <property type="entry name" value="COesterase"/>
    <property type="match status" value="2"/>
</dbReference>
<dbReference type="InterPro" id="IPR050309">
    <property type="entry name" value="Type-B_Carboxylest/Lipase"/>
</dbReference>
<dbReference type="SUPFAM" id="SSF53474">
    <property type="entry name" value="alpha/beta-Hydrolases"/>
    <property type="match status" value="1"/>
</dbReference>
<evidence type="ECO:0000313" key="6">
    <source>
        <dbReference type="Proteomes" id="UP000593892"/>
    </source>
</evidence>
<reference evidence="5 6" key="1">
    <citation type="submission" date="2020-10" db="EMBL/GenBank/DDBJ databases">
        <title>Complete genome sequence of Paludibaculum fermentans P105T, a facultatively anaerobic acidobacterium capable of dissimilatory Fe(III) reduction.</title>
        <authorList>
            <person name="Dedysh S.N."/>
            <person name="Beletsky A.V."/>
            <person name="Kulichevskaya I.S."/>
            <person name="Mardanov A.V."/>
            <person name="Ravin N.V."/>
        </authorList>
    </citation>
    <scope>NUCLEOTIDE SEQUENCE [LARGE SCALE GENOMIC DNA]</scope>
    <source>
        <strain evidence="5 6">P105</strain>
    </source>
</reference>
<dbReference type="GO" id="GO:0016787">
    <property type="term" value="F:hydrolase activity"/>
    <property type="evidence" value="ECO:0007669"/>
    <property type="project" value="UniProtKB-KW"/>
</dbReference>
<accession>A0A7S7NQV2</accession>
<dbReference type="KEGG" id="pfer:IRI77_36325"/>
<evidence type="ECO:0000256" key="2">
    <source>
        <dbReference type="ARBA" id="ARBA00022801"/>
    </source>
</evidence>
<proteinExistence type="inferred from homology"/>
<sequence>MRSSFHLIASLASLLAALASGAPADGPIADTAAGKVRGLALPAPGGAVFKGIPFAQPPVGDLRWKPPVAARPWTGVREAVEYGAPCAQVSAEWNAKTAAAGSEDCLTLNVWTPQWPARGAKPVMVWIHGGANMGGSARGAGGIEPAFDGAKLASQGVVVVTVQYRLGIFGFFAHPELTAESAQHASGNYGLMDLAASLQWVKANIARFGGDPRNVTIFGQSAGAMDVGYLMASPLGRGLFQRAIAQSGTVLIGGHPTLTLTQAEEAGRGLAAKMNAPAAGGLAYMRKLSTAEVLKASPPYGGGGPLRPAPDVDGYFLTKSPAEVFETGGQAAVPLMIGNNGREWNFTGQPEALRKGIAGAFGPLTEQALKLYGMEGGAPVESYPPYGNAGSQFSTDTSFRCPSVLIAGQHSRHAPTYQYEFTVGPVEKGTPHSGELQYVFGVRGVQETADPDAVQTQRVQGYWVNFAKSGDPNGSGLPKWPKYESTKREYLELSNEGPVVKSDLRGKVCALFGEAVRQRTGRP</sequence>
<keyword evidence="3" id="KW-0732">Signal</keyword>
<dbReference type="InterPro" id="IPR002018">
    <property type="entry name" value="CarbesteraseB"/>
</dbReference>
<feature type="domain" description="Carboxylesterase type B" evidence="4">
    <location>
        <begin position="27"/>
        <end position="347"/>
    </location>
</feature>
<dbReference type="RefSeq" id="WP_194449808.1">
    <property type="nucleotide sequence ID" value="NZ_CP063849.1"/>
</dbReference>
<dbReference type="InterPro" id="IPR019826">
    <property type="entry name" value="Carboxylesterase_B_AS"/>
</dbReference>
<dbReference type="InterPro" id="IPR029058">
    <property type="entry name" value="AB_hydrolase_fold"/>
</dbReference>
<dbReference type="Proteomes" id="UP000593892">
    <property type="component" value="Chromosome"/>
</dbReference>
<feature type="signal peptide" evidence="3">
    <location>
        <begin position="1"/>
        <end position="24"/>
    </location>
</feature>
<evidence type="ECO:0000256" key="1">
    <source>
        <dbReference type="ARBA" id="ARBA00005964"/>
    </source>
</evidence>
<dbReference type="AlphaFoldDB" id="A0A7S7NQV2"/>
<comment type="similarity">
    <text evidence="1 3">Belongs to the type-B carboxylesterase/lipase family.</text>
</comment>